<keyword evidence="3" id="KW-0004">4Fe-4S</keyword>
<proteinExistence type="predicted"/>
<dbReference type="PANTHER" id="PTHR43545">
    <property type="entry name" value="FORMATE DEHYDROGENASE, NITRATE-INDUCIBLE, IRON-SULFUR SUBUNIT"/>
    <property type="match status" value="1"/>
</dbReference>
<dbReference type="InterPro" id="IPR006311">
    <property type="entry name" value="TAT_signal"/>
</dbReference>
<dbReference type="Gene3D" id="3.30.70.20">
    <property type="match status" value="2"/>
</dbReference>
<dbReference type="EMBL" id="JAAIJQ010000029">
    <property type="protein sequence ID" value="NEV62527.1"/>
    <property type="molecule type" value="Genomic_DNA"/>
</dbReference>
<feature type="region of interest" description="Disordered" evidence="8">
    <location>
        <begin position="321"/>
        <end position="343"/>
    </location>
</feature>
<keyword evidence="5" id="KW-0677">Repeat</keyword>
<evidence type="ECO:0000256" key="5">
    <source>
        <dbReference type="ARBA" id="ARBA00022737"/>
    </source>
</evidence>
<evidence type="ECO:0000259" key="9">
    <source>
        <dbReference type="PROSITE" id="PS51379"/>
    </source>
</evidence>
<comment type="subcellular location">
    <subcellularLocation>
        <location evidence="2">Cell envelope</location>
    </subcellularLocation>
</comment>
<gene>
    <name evidence="10" type="primary">hybA</name>
    <name evidence="10" type="ORF">G3446_11600</name>
</gene>
<protein>
    <submittedName>
        <fullName evidence="10">Hydrogenase 2 operon protein HybA</fullName>
    </submittedName>
</protein>
<evidence type="ECO:0000256" key="4">
    <source>
        <dbReference type="ARBA" id="ARBA00022723"/>
    </source>
</evidence>
<feature type="domain" description="4Fe-4S ferredoxin-type" evidence="9">
    <location>
        <begin position="111"/>
        <end position="142"/>
    </location>
</feature>
<keyword evidence="6" id="KW-0408">Iron</keyword>
<comment type="caution">
    <text evidence="10">The sequence shown here is derived from an EMBL/GenBank/DDBJ whole genome shotgun (WGS) entry which is preliminary data.</text>
</comment>
<dbReference type="InterPro" id="IPR051555">
    <property type="entry name" value="FDH_Electron_Transfer_Unit"/>
</dbReference>
<dbReference type="PANTHER" id="PTHR43545:SF1">
    <property type="entry name" value="HYDROGENASE-2 OPERON PROTEIN HYBA"/>
    <property type="match status" value="1"/>
</dbReference>
<dbReference type="InterPro" id="IPR017900">
    <property type="entry name" value="4Fe4S_Fe_S_CS"/>
</dbReference>
<dbReference type="Proteomes" id="UP000483379">
    <property type="component" value="Unassembled WGS sequence"/>
</dbReference>
<name>A0A6M0K1Q4_9GAMM</name>
<evidence type="ECO:0000313" key="11">
    <source>
        <dbReference type="Proteomes" id="UP000483379"/>
    </source>
</evidence>
<comment type="cofactor">
    <cofactor evidence="1">
        <name>[4Fe-4S] cluster</name>
        <dbReference type="ChEBI" id="CHEBI:49883"/>
    </cofactor>
</comment>
<feature type="domain" description="4Fe-4S ferredoxin-type" evidence="9">
    <location>
        <begin position="38"/>
        <end position="68"/>
    </location>
</feature>
<organism evidence="10 11">
    <name type="scientific">Thiorhodococcus minor</name>
    <dbReference type="NCBI Taxonomy" id="57489"/>
    <lineage>
        <taxon>Bacteria</taxon>
        <taxon>Pseudomonadati</taxon>
        <taxon>Pseudomonadota</taxon>
        <taxon>Gammaproteobacteria</taxon>
        <taxon>Chromatiales</taxon>
        <taxon>Chromatiaceae</taxon>
        <taxon>Thiorhodococcus</taxon>
    </lineage>
</organism>
<evidence type="ECO:0000313" key="10">
    <source>
        <dbReference type="EMBL" id="NEV62527.1"/>
    </source>
</evidence>
<dbReference type="GO" id="GO:0030313">
    <property type="term" value="C:cell envelope"/>
    <property type="evidence" value="ECO:0007669"/>
    <property type="project" value="UniProtKB-SubCell"/>
</dbReference>
<evidence type="ECO:0000256" key="1">
    <source>
        <dbReference type="ARBA" id="ARBA00001966"/>
    </source>
</evidence>
<dbReference type="AlphaFoldDB" id="A0A6M0K1Q4"/>
<sequence length="343" mass="37073">MKIDRRDFCKVVVAGAATALSGGVAEARPPKELPPKAVGILYDATLCIGCKACEVGCKEANDMPMDHTSCAEQAHGVTGVWDAPDDLNSRTMNKIKAYAQGTAEVKDRPQDGYSFIKRACMHCVDPDCVSACPVSALTKDPVTGIVQYDPDACIGCRYCQLACPFNIPKFEYDKTFPKIVKCQMCAHLQAEGGIPACCEACPTGASLFGAVPDLLEEAHRRLTFKSGERQSYPIHSLDGGETRTAEVRGYYPKVYGETETGGTQYLMMAGVPFEHLGMPDLGSESRARLSETIQHGLYQGMMAPTLLLGGLVYAAYRNTHEDRMDPPEAPDGKASQAEEVPDD</sequence>
<dbReference type="NCBIfam" id="NF008134">
    <property type="entry name" value="PRK10882.1"/>
    <property type="match status" value="1"/>
</dbReference>
<dbReference type="Pfam" id="PF13247">
    <property type="entry name" value="Fer4_11"/>
    <property type="match status" value="1"/>
</dbReference>
<dbReference type="PROSITE" id="PS51318">
    <property type="entry name" value="TAT"/>
    <property type="match status" value="1"/>
</dbReference>
<dbReference type="GO" id="GO:0046872">
    <property type="term" value="F:metal ion binding"/>
    <property type="evidence" value="ECO:0007669"/>
    <property type="project" value="UniProtKB-KW"/>
</dbReference>
<evidence type="ECO:0000256" key="3">
    <source>
        <dbReference type="ARBA" id="ARBA00022485"/>
    </source>
</evidence>
<evidence type="ECO:0000256" key="2">
    <source>
        <dbReference type="ARBA" id="ARBA00004196"/>
    </source>
</evidence>
<reference evidence="10 11" key="1">
    <citation type="submission" date="2020-02" db="EMBL/GenBank/DDBJ databases">
        <title>Genome sequences of Thiorhodococcus mannitoliphagus and Thiorhodococcus minor, purple sulfur photosynthetic bacteria in the gammaproteobacterial family, Chromatiaceae.</title>
        <authorList>
            <person name="Aviles F.A."/>
            <person name="Meyer T.E."/>
            <person name="Kyndt J.A."/>
        </authorList>
    </citation>
    <scope>NUCLEOTIDE SEQUENCE [LARGE SCALE GENOMIC DNA]</scope>
    <source>
        <strain evidence="10 11">DSM 11518</strain>
    </source>
</reference>
<keyword evidence="4" id="KW-0479">Metal-binding</keyword>
<dbReference type="InterPro" id="IPR017896">
    <property type="entry name" value="4Fe4S_Fe-S-bd"/>
</dbReference>
<evidence type="ECO:0000256" key="6">
    <source>
        <dbReference type="ARBA" id="ARBA00023004"/>
    </source>
</evidence>
<dbReference type="PROSITE" id="PS00198">
    <property type="entry name" value="4FE4S_FER_1"/>
    <property type="match status" value="1"/>
</dbReference>
<keyword evidence="7" id="KW-0411">Iron-sulfur</keyword>
<dbReference type="CDD" id="cd10561">
    <property type="entry name" value="HybA_like"/>
    <property type="match status" value="1"/>
</dbReference>
<keyword evidence="11" id="KW-1185">Reference proteome</keyword>
<dbReference type="RefSeq" id="WP_164452995.1">
    <property type="nucleotide sequence ID" value="NZ_JAAIJQ010000029.1"/>
</dbReference>
<accession>A0A6M0K1Q4</accession>
<evidence type="ECO:0000256" key="7">
    <source>
        <dbReference type="ARBA" id="ARBA00023014"/>
    </source>
</evidence>
<dbReference type="SUPFAM" id="SSF54862">
    <property type="entry name" value="4Fe-4S ferredoxins"/>
    <property type="match status" value="1"/>
</dbReference>
<dbReference type="PROSITE" id="PS51379">
    <property type="entry name" value="4FE4S_FER_2"/>
    <property type="match status" value="3"/>
</dbReference>
<feature type="domain" description="4Fe-4S ferredoxin-type" evidence="9">
    <location>
        <begin position="144"/>
        <end position="173"/>
    </location>
</feature>
<evidence type="ECO:0000256" key="8">
    <source>
        <dbReference type="SAM" id="MobiDB-lite"/>
    </source>
</evidence>
<dbReference type="GO" id="GO:0051539">
    <property type="term" value="F:4 iron, 4 sulfur cluster binding"/>
    <property type="evidence" value="ECO:0007669"/>
    <property type="project" value="UniProtKB-KW"/>
</dbReference>